<dbReference type="InterPro" id="IPR000601">
    <property type="entry name" value="PKD_dom"/>
</dbReference>
<dbReference type="SMART" id="SM00089">
    <property type="entry name" value="PKD"/>
    <property type="match status" value="1"/>
</dbReference>
<dbReference type="PANTHER" id="PTHR19328">
    <property type="entry name" value="HEDGEHOG-INTERACTING PROTEIN"/>
    <property type="match status" value="1"/>
</dbReference>
<keyword evidence="12" id="KW-1185">Reference proteome</keyword>
<feature type="chain" id="PRO_5003847763" evidence="8">
    <location>
        <begin position="26"/>
        <end position="938"/>
    </location>
</feature>
<feature type="domain" description="PKD" evidence="9">
    <location>
        <begin position="483"/>
        <end position="569"/>
    </location>
</feature>
<dbReference type="CDD" id="cd04084">
    <property type="entry name" value="CBM6_xylanase-like"/>
    <property type="match status" value="1"/>
</dbReference>
<dbReference type="Gene3D" id="2.60.120.260">
    <property type="entry name" value="Galactose-binding domain-like"/>
    <property type="match status" value="1"/>
</dbReference>
<feature type="compositionally biased region" description="Basic and acidic residues" evidence="7">
    <location>
        <begin position="200"/>
        <end position="213"/>
    </location>
</feature>
<evidence type="ECO:0000256" key="2">
    <source>
        <dbReference type="ARBA" id="ARBA00022617"/>
    </source>
</evidence>
<dbReference type="SUPFAM" id="SSF49299">
    <property type="entry name" value="PKD domain"/>
    <property type="match status" value="1"/>
</dbReference>
<dbReference type="InterPro" id="IPR012938">
    <property type="entry name" value="Glc/Sorbosone_DH"/>
</dbReference>
<keyword evidence="1" id="KW-0813">Transport</keyword>
<dbReference type="PRINTS" id="PR00606">
    <property type="entry name" value="CYTCHROMECID"/>
</dbReference>
<feature type="binding site" description="covalent" evidence="6">
    <location>
        <position position="709"/>
    </location>
    <ligand>
        <name>heme c</name>
        <dbReference type="ChEBI" id="CHEBI:61717"/>
    </ligand>
</feature>
<feature type="signal peptide" evidence="8">
    <location>
        <begin position="1"/>
        <end position="25"/>
    </location>
</feature>
<dbReference type="Pfam" id="PF07995">
    <property type="entry name" value="GSDH"/>
    <property type="match status" value="1"/>
</dbReference>
<keyword evidence="8" id="KW-0732">Signal</keyword>
<dbReference type="Proteomes" id="UP000004478">
    <property type="component" value="Unassembled WGS sequence"/>
</dbReference>
<dbReference type="Gene3D" id="1.10.760.10">
    <property type="entry name" value="Cytochrome c-like domain"/>
    <property type="match status" value="1"/>
</dbReference>
<sequence>MKIQSKVRKQALVFSLALISLITFSCKDSSHDSGAKPEDNRFTKVVLTEGMDEPMEITFLPERKILFVERKGAVKVFDEKTGEMTQVGFVPVNTKYTNKAGVVREAEEGLMGVIADPNYAQNNWIYMYYADPDVPKHVLARWELKGNELIDASKKILLEVPTQREECCHTGGGMVFDKDGNLYLTTGNNTVNPREGTSNLDERPGHENSDDQRAPSNTNDLRGKILRIKPEADGTYSIPAGNLFPLGMEKTRPEIYTMGHRNPWRPTLDSKTGYLYWGEVGPDAVTDSIWGPKGYDEFNQAKGPGFFGWPYFIGDNQAYTRHDYETDTYGEPYDVNNPINESVNNTGLRELPAPIPAMIWYPYGISEEFPMLGSSGRSATGGPVFRKADFKKDAPFVFPSYYEGKWLIVDFMRGWIMAVTMDENGDYLFMERFLPEENFSSAIDMDFGPDGALYVLEYGSAWFRGNPNSRIVKIEYNGGNRKPSVQATSDRKAGAVPFTANFSSEGTMDYDAYDQGKLKYEWEISADGFKKVILKEVNPSFTFEEKGTYDIKLTVTDTKGERNSASFQVFAGNEAPKVSIDFKGNRTFYFGQDELAYAVSVVDLEDGNTNDGSIKAEEVAITFDYVPAGFDPIEIASKQSGAETIAVLNIGKNLIEGSDCRSCHQIDKSSIGPSYVAVAERYAKSDANISYLVDKILNGGSGVWGDHGMSAHPELSESDAKRMVDYILSINEVKPTVSPLELKGNIKPDVPEGEDGQGSFLLRAFYADKGAGQITSLTGEDYVALRNPFLDPQSAEIRKGVNLMTTPSINFFMEGDRSHIGFKSLDLTDVKEINLFVNVNPRNGAVGGIIEARLGSPDGELIGQSQKMEPLNQGFRRPPAGVNFIQWRRENTPQAKIKIKETSGLHDIFFIFINPDAGQEKILMSITEIQFANTPFLN</sequence>
<organism evidence="11 12">
    <name type="scientific">Cecembia lonarensis (strain CCUG 58316 / KCTC 22772 / LW9)</name>
    <dbReference type="NCBI Taxonomy" id="1225176"/>
    <lineage>
        <taxon>Bacteria</taxon>
        <taxon>Pseudomonadati</taxon>
        <taxon>Bacteroidota</taxon>
        <taxon>Cytophagia</taxon>
        <taxon>Cytophagales</taxon>
        <taxon>Cyclobacteriaceae</taxon>
        <taxon>Cecembia</taxon>
    </lineage>
</organism>
<dbReference type="InterPro" id="IPR036909">
    <property type="entry name" value="Cyt_c-like_dom_sf"/>
</dbReference>
<dbReference type="CDD" id="cd00146">
    <property type="entry name" value="PKD"/>
    <property type="match status" value="1"/>
</dbReference>
<evidence type="ECO:0000256" key="4">
    <source>
        <dbReference type="ARBA" id="ARBA00022982"/>
    </source>
</evidence>
<evidence type="ECO:0000256" key="6">
    <source>
        <dbReference type="PIRSR" id="PIRSR602324-1"/>
    </source>
</evidence>
<evidence type="ECO:0000313" key="11">
    <source>
        <dbReference type="EMBL" id="EKB51168.1"/>
    </source>
</evidence>
<dbReference type="SUPFAM" id="SSF50952">
    <property type="entry name" value="Soluble quinoprotein glucose dehydrogenase"/>
    <property type="match status" value="1"/>
</dbReference>
<dbReference type="GO" id="GO:0009055">
    <property type="term" value="F:electron transfer activity"/>
    <property type="evidence" value="ECO:0007669"/>
    <property type="project" value="InterPro"/>
</dbReference>
<dbReference type="InterPro" id="IPR013783">
    <property type="entry name" value="Ig-like_fold"/>
</dbReference>
<feature type="binding site" description="covalent" evidence="6">
    <location>
        <position position="664"/>
    </location>
    <ligand>
        <name>heme c</name>
        <dbReference type="ChEBI" id="CHEBI:61717"/>
    </ligand>
</feature>
<feature type="domain" description="Cytochrome c" evidence="10">
    <location>
        <begin position="646"/>
        <end position="731"/>
    </location>
</feature>
<dbReference type="AlphaFoldDB" id="K1LLC4"/>
<feature type="region of interest" description="Disordered" evidence="7">
    <location>
        <begin position="186"/>
        <end position="222"/>
    </location>
</feature>
<dbReference type="InterPro" id="IPR011042">
    <property type="entry name" value="6-blade_b-propeller_TolB-like"/>
</dbReference>
<dbReference type="InterPro" id="IPR009056">
    <property type="entry name" value="Cyt_c-like_dom"/>
</dbReference>
<keyword evidence="2 6" id="KW-0349">Heme</keyword>
<dbReference type="SUPFAM" id="SSF46626">
    <property type="entry name" value="Cytochrome c"/>
    <property type="match status" value="1"/>
</dbReference>
<reference evidence="11 12" key="1">
    <citation type="journal article" date="2012" name="J. Bacteriol.">
        <title>Draft Genome Sequence of Cecembia lonarensis Strain LW9T, Isolated from Lonar Lake, a Haloalkaline Lake in India.</title>
        <authorList>
            <person name="Shivaji S."/>
            <person name="Ara S."/>
            <person name="Singh A."/>
            <person name="Pinnaka A.K."/>
        </authorList>
    </citation>
    <scope>NUCLEOTIDE SEQUENCE [LARGE SCALE GENOMIC DNA]</scope>
    <source>
        <strain evidence="11 12">LW9</strain>
    </source>
</reference>
<evidence type="ECO:0000259" key="9">
    <source>
        <dbReference type="PROSITE" id="PS50093"/>
    </source>
</evidence>
<protein>
    <submittedName>
        <fullName evidence="11">Cytochrome c552</fullName>
    </submittedName>
</protein>
<keyword evidence="5 6" id="KW-0408">Iron</keyword>
<evidence type="ECO:0000256" key="8">
    <source>
        <dbReference type="SAM" id="SignalP"/>
    </source>
</evidence>
<gene>
    <name evidence="11" type="primary">cyt</name>
    <name evidence="11" type="ORF">B879_00219</name>
</gene>
<feature type="binding site" description="covalent" evidence="6">
    <location>
        <position position="660"/>
    </location>
    <ligand>
        <name>heme c</name>
        <dbReference type="ChEBI" id="CHEBI:61717"/>
    </ligand>
</feature>
<dbReference type="PANTHER" id="PTHR19328:SF75">
    <property type="entry name" value="ALDOSE SUGAR DEHYDROGENASE YLII"/>
    <property type="match status" value="1"/>
</dbReference>
<accession>K1LLC4</accession>
<dbReference type="InterPro" id="IPR022409">
    <property type="entry name" value="PKD/Chitinase_dom"/>
</dbReference>
<dbReference type="PROSITE" id="PS51257">
    <property type="entry name" value="PROKAR_LIPOPROTEIN"/>
    <property type="match status" value="1"/>
</dbReference>
<evidence type="ECO:0000259" key="10">
    <source>
        <dbReference type="PROSITE" id="PS51007"/>
    </source>
</evidence>
<dbReference type="InterPro" id="IPR002324">
    <property type="entry name" value="Cyt_c_ID"/>
</dbReference>
<evidence type="ECO:0000256" key="1">
    <source>
        <dbReference type="ARBA" id="ARBA00022448"/>
    </source>
</evidence>
<proteinExistence type="predicted"/>
<dbReference type="Gene3D" id="2.60.40.10">
    <property type="entry name" value="Immunoglobulins"/>
    <property type="match status" value="1"/>
</dbReference>
<dbReference type="Pfam" id="PF18911">
    <property type="entry name" value="PKD_4"/>
    <property type="match status" value="1"/>
</dbReference>
<keyword evidence="4" id="KW-0249">Electron transport</keyword>
<dbReference type="GO" id="GO:0020037">
    <property type="term" value="F:heme binding"/>
    <property type="evidence" value="ECO:0007669"/>
    <property type="project" value="InterPro"/>
</dbReference>
<dbReference type="InterPro" id="IPR035986">
    <property type="entry name" value="PKD_dom_sf"/>
</dbReference>
<comment type="caution">
    <text evidence="11">The sequence shown here is derived from an EMBL/GenBank/DDBJ whole genome shotgun (WGS) entry which is preliminary data.</text>
</comment>
<dbReference type="EMBL" id="AMGM01000002">
    <property type="protein sequence ID" value="EKB51168.1"/>
    <property type="molecule type" value="Genomic_DNA"/>
</dbReference>
<evidence type="ECO:0000256" key="5">
    <source>
        <dbReference type="ARBA" id="ARBA00023004"/>
    </source>
</evidence>
<evidence type="ECO:0000313" key="12">
    <source>
        <dbReference type="Proteomes" id="UP000004478"/>
    </source>
</evidence>
<dbReference type="PATRIC" id="fig|1225176.3.peg.235"/>
<dbReference type="PROSITE" id="PS51007">
    <property type="entry name" value="CYTC"/>
    <property type="match status" value="1"/>
</dbReference>
<dbReference type="GO" id="GO:0005506">
    <property type="term" value="F:iron ion binding"/>
    <property type="evidence" value="ECO:0007669"/>
    <property type="project" value="InterPro"/>
</dbReference>
<name>K1LLC4_CECL9</name>
<dbReference type="InterPro" id="IPR011041">
    <property type="entry name" value="Quinoprot_gluc/sorb_DH_b-prop"/>
</dbReference>
<evidence type="ECO:0000256" key="7">
    <source>
        <dbReference type="SAM" id="MobiDB-lite"/>
    </source>
</evidence>
<comment type="PTM">
    <text evidence="6">Binds 1 heme c group covalently per subunit.</text>
</comment>
<keyword evidence="3 6" id="KW-0479">Metal-binding</keyword>
<dbReference type="Gene3D" id="2.120.10.30">
    <property type="entry name" value="TolB, C-terminal domain"/>
    <property type="match status" value="1"/>
</dbReference>
<feature type="compositionally biased region" description="Polar residues" evidence="7">
    <location>
        <begin position="186"/>
        <end position="199"/>
    </location>
</feature>
<dbReference type="Pfam" id="PF00034">
    <property type="entry name" value="Cytochrom_C"/>
    <property type="match status" value="1"/>
</dbReference>
<evidence type="ECO:0000256" key="3">
    <source>
        <dbReference type="ARBA" id="ARBA00022723"/>
    </source>
</evidence>
<dbReference type="PROSITE" id="PS50093">
    <property type="entry name" value="PKD"/>
    <property type="match status" value="1"/>
</dbReference>